<keyword evidence="3" id="KW-1185">Reference proteome</keyword>
<dbReference type="HOGENOM" id="CLU_1627436_0_0_1"/>
<keyword evidence="1" id="KW-0472">Membrane</keyword>
<accession>K1X8F8</accession>
<evidence type="ECO:0000256" key="1">
    <source>
        <dbReference type="SAM" id="Phobius"/>
    </source>
</evidence>
<feature type="transmembrane region" description="Helical" evidence="1">
    <location>
        <begin position="132"/>
        <end position="155"/>
    </location>
</feature>
<name>K1X8F8_MARBU</name>
<dbReference type="EMBL" id="JH921437">
    <property type="protein sequence ID" value="EKD16973.1"/>
    <property type="molecule type" value="Genomic_DNA"/>
</dbReference>
<dbReference type="Proteomes" id="UP000006753">
    <property type="component" value="Unassembled WGS sequence"/>
</dbReference>
<keyword evidence="1" id="KW-1133">Transmembrane helix</keyword>
<evidence type="ECO:0000313" key="3">
    <source>
        <dbReference type="Proteomes" id="UP000006753"/>
    </source>
</evidence>
<protein>
    <submittedName>
        <fullName evidence="2">Uncharacterized protein</fullName>
    </submittedName>
</protein>
<keyword evidence="1" id="KW-0812">Transmembrane</keyword>
<reference evidence="2 3" key="1">
    <citation type="journal article" date="2012" name="BMC Genomics">
        <title>Sequencing the genome of Marssonina brunnea reveals fungus-poplar co-evolution.</title>
        <authorList>
            <person name="Zhu S."/>
            <person name="Cao Y.-Z."/>
            <person name="Jiang C."/>
            <person name="Tan B.-Y."/>
            <person name="Wang Z."/>
            <person name="Feng S."/>
            <person name="Zhang L."/>
            <person name="Su X.-H."/>
            <person name="Brejova B."/>
            <person name="Vinar T."/>
            <person name="Xu M."/>
            <person name="Wang M.-X."/>
            <person name="Zhang S.-G."/>
            <person name="Huang M.-R."/>
            <person name="Wu R."/>
            <person name="Zhou Y."/>
        </authorList>
    </citation>
    <scope>NUCLEOTIDE SEQUENCE [LARGE SCALE GENOMIC DNA]</scope>
    <source>
        <strain evidence="2 3">MB_m1</strain>
    </source>
</reference>
<dbReference type="AlphaFoldDB" id="K1X8F8"/>
<sequence>MVSHSVPLAAQWSLTTTNACNFTTSRHAANMTGPILQEIDWKLSQSQAVLLQPHPAGTNHAKCFEGGKIQAKGGVDTDAAPSAPAKPFVLLTARPCWNAAIAGGSTRCAKRGEARRGKAGGGDGGGSKTQAVALPVLPILLLLPILLVLPMLAVASSQAAVAA</sequence>
<organism evidence="2 3">
    <name type="scientific">Marssonina brunnea f. sp. multigermtubi (strain MB_m1)</name>
    <name type="common">Marssonina leaf spot fungus</name>
    <dbReference type="NCBI Taxonomy" id="1072389"/>
    <lineage>
        <taxon>Eukaryota</taxon>
        <taxon>Fungi</taxon>
        <taxon>Dikarya</taxon>
        <taxon>Ascomycota</taxon>
        <taxon>Pezizomycotina</taxon>
        <taxon>Leotiomycetes</taxon>
        <taxon>Helotiales</taxon>
        <taxon>Drepanopezizaceae</taxon>
        <taxon>Drepanopeziza</taxon>
    </lineage>
</organism>
<evidence type="ECO:0000313" key="2">
    <source>
        <dbReference type="EMBL" id="EKD16973.1"/>
    </source>
</evidence>
<proteinExistence type="predicted"/>
<dbReference type="InParanoid" id="K1X8F8"/>
<gene>
    <name evidence="2" type="ORF">MBM_04550</name>
</gene>
<dbReference type="KEGG" id="mbe:MBM_04550"/>